<dbReference type="Pfam" id="PF05635">
    <property type="entry name" value="23S_rRNA_IVP"/>
    <property type="match status" value="1"/>
</dbReference>
<dbReference type="InterPro" id="IPR036583">
    <property type="entry name" value="23S_rRNA_IVS_sf"/>
</dbReference>
<dbReference type="PANTHER" id="PTHR38471:SF2">
    <property type="entry name" value="FOUR HELIX BUNDLE PROTEIN"/>
    <property type="match status" value="1"/>
</dbReference>
<comment type="caution">
    <text evidence="1">The sequence shown here is derived from an EMBL/GenBank/DDBJ whole genome shotgun (WGS) entry which is preliminary data.</text>
</comment>
<dbReference type="Gene3D" id="1.20.1440.60">
    <property type="entry name" value="23S rRNA-intervening sequence"/>
    <property type="match status" value="1"/>
</dbReference>
<dbReference type="SUPFAM" id="SSF158446">
    <property type="entry name" value="IVS-encoded protein-like"/>
    <property type="match status" value="1"/>
</dbReference>
<dbReference type="PANTHER" id="PTHR38471">
    <property type="entry name" value="FOUR HELIX BUNDLE PROTEIN"/>
    <property type="match status" value="1"/>
</dbReference>
<name>A0A1G2K4J0_9BACT</name>
<organism evidence="1 2">
    <name type="scientific">Candidatus Sungbacteria bacterium GWC2_49_10</name>
    <dbReference type="NCBI Taxonomy" id="1802263"/>
    <lineage>
        <taxon>Bacteria</taxon>
        <taxon>Candidatus Sungiibacteriota</taxon>
    </lineage>
</organism>
<dbReference type="NCBIfam" id="TIGR02436">
    <property type="entry name" value="four helix bundle protein"/>
    <property type="match status" value="1"/>
</dbReference>
<dbReference type="EMBL" id="MHQB01000014">
    <property type="protein sequence ID" value="OGZ94332.1"/>
    <property type="molecule type" value="Genomic_DNA"/>
</dbReference>
<dbReference type="Proteomes" id="UP000177392">
    <property type="component" value="Unassembled WGS sequence"/>
</dbReference>
<evidence type="ECO:0000313" key="1">
    <source>
        <dbReference type="EMBL" id="OGZ94332.1"/>
    </source>
</evidence>
<dbReference type="InterPro" id="IPR012657">
    <property type="entry name" value="23S_rRNA-intervening_sequence"/>
</dbReference>
<gene>
    <name evidence="1" type="ORF">A2131_00350</name>
</gene>
<evidence type="ECO:0000313" key="2">
    <source>
        <dbReference type="Proteomes" id="UP000177392"/>
    </source>
</evidence>
<sequence>MNVSIKQRPKYDLEERTAKFAEEIIDFVRTIKQDAVNRRIIDQLVGAAGSAGANYCEAVEAESKKDFIHKIGIVKKEIKETKHWLRLLARANPERKEEIRKHWQEAHELLLIFAKISRSSRSN</sequence>
<dbReference type="PIRSF" id="PIRSF035652">
    <property type="entry name" value="CHP02436"/>
    <property type="match status" value="1"/>
</dbReference>
<accession>A0A1G2K4J0</accession>
<protein>
    <submittedName>
        <fullName evidence="1">Four helix bundle protein</fullName>
    </submittedName>
</protein>
<proteinExistence type="predicted"/>
<dbReference type="AlphaFoldDB" id="A0A1G2K4J0"/>
<reference evidence="1 2" key="1">
    <citation type="journal article" date="2016" name="Nat. Commun.">
        <title>Thousands of microbial genomes shed light on interconnected biogeochemical processes in an aquifer system.</title>
        <authorList>
            <person name="Anantharaman K."/>
            <person name="Brown C.T."/>
            <person name="Hug L.A."/>
            <person name="Sharon I."/>
            <person name="Castelle C.J."/>
            <person name="Probst A.J."/>
            <person name="Thomas B.C."/>
            <person name="Singh A."/>
            <person name="Wilkins M.J."/>
            <person name="Karaoz U."/>
            <person name="Brodie E.L."/>
            <person name="Williams K.H."/>
            <person name="Hubbard S.S."/>
            <person name="Banfield J.F."/>
        </authorList>
    </citation>
    <scope>NUCLEOTIDE SEQUENCE [LARGE SCALE GENOMIC DNA]</scope>
</reference>